<evidence type="ECO:0008006" key="4">
    <source>
        <dbReference type="Google" id="ProtNLM"/>
    </source>
</evidence>
<keyword evidence="1" id="KW-0732">Signal</keyword>
<dbReference type="OrthoDB" id="713689at2"/>
<dbReference type="Proteomes" id="UP000031408">
    <property type="component" value="Unassembled WGS sequence"/>
</dbReference>
<protein>
    <recommendedName>
        <fullName evidence="4">Type 1 periplasmic binding fold superfamily protein</fullName>
    </recommendedName>
</protein>
<feature type="chain" id="PRO_5002135396" description="Type 1 periplasmic binding fold superfamily protein" evidence="1">
    <location>
        <begin position="24"/>
        <end position="184"/>
    </location>
</feature>
<accession>A0A0C1LBC8</accession>
<organism evidence="2 3">
    <name type="scientific">Flavihumibacter solisilvae</name>
    <dbReference type="NCBI Taxonomy" id="1349421"/>
    <lineage>
        <taxon>Bacteria</taxon>
        <taxon>Pseudomonadati</taxon>
        <taxon>Bacteroidota</taxon>
        <taxon>Chitinophagia</taxon>
        <taxon>Chitinophagales</taxon>
        <taxon>Chitinophagaceae</taxon>
        <taxon>Flavihumibacter</taxon>
    </lineage>
</organism>
<evidence type="ECO:0000313" key="2">
    <source>
        <dbReference type="EMBL" id="KIC92833.1"/>
    </source>
</evidence>
<dbReference type="EMBL" id="JSVC01000027">
    <property type="protein sequence ID" value="KIC92833.1"/>
    <property type="molecule type" value="Genomic_DNA"/>
</dbReference>
<gene>
    <name evidence="2" type="ORF">OI18_20650</name>
</gene>
<proteinExistence type="predicted"/>
<evidence type="ECO:0000256" key="1">
    <source>
        <dbReference type="SAM" id="SignalP"/>
    </source>
</evidence>
<dbReference type="RefSeq" id="WP_039143490.1">
    <property type="nucleotide sequence ID" value="NZ_JSVC01000027.1"/>
</dbReference>
<evidence type="ECO:0000313" key="3">
    <source>
        <dbReference type="Proteomes" id="UP000031408"/>
    </source>
</evidence>
<dbReference type="STRING" id="1349421.OI18_20650"/>
<dbReference type="AlphaFoldDB" id="A0A0C1LBC8"/>
<name>A0A0C1LBC8_9BACT</name>
<feature type="signal peptide" evidence="1">
    <location>
        <begin position="1"/>
        <end position="23"/>
    </location>
</feature>
<comment type="caution">
    <text evidence="2">The sequence shown here is derived from an EMBL/GenBank/DDBJ whole genome shotgun (WGS) entry which is preliminary data.</text>
</comment>
<sequence length="184" mass="20194">MKQFHRPFFVALLAFALSLAACSKDKDEVANEEELITTAVLEFRDNGSSDRFSVIFSDPDGEGGEEPVYFDEIRLRPNTTYSVTATLLNESTDPDTDITAEVAEEADDHQFFYLPAGVNINVAVTDQDNAGLPLGILSQWTTGEVSTGTVRFVLKHKPGNKASNDDVSKGETDIDLNFVARVQE</sequence>
<dbReference type="PROSITE" id="PS51257">
    <property type="entry name" value="PROKAR_LIPOPROTEIN"/>
    <property type="match status" value="1"/>
</dbReference>
<reference evidence="2 3" key="1">
    <citation type="submission" date="2014-11" db="EMBL/GenBank/DDBJ databases">
        <title>Genome sequence of Flavihumibacter solisilvae 3-3.</title>
        <authorList>
            <person name="Zhou G."/>
            <person name="Li M."/>
            <person name="Wang G."/>
        </authorList>
    </citation>
    <scope>NUCLEOTIDE SEQUENCE [LARGE SCALE GENOMIC DNA]</scope>
    <source>
        <strain evidence="2 3">3-3</strain>
    </source>
</reference>
<keyword evidence="3" id="KW-1185">Reference proteome</keyword>